<gene>
    <name evidence="1" type="ORF">BJ875DRAFT_443119</name>
</gene>
<dbReference type="Proteomes" id="UP000824998">
    <property type="component" value="Unassembled WGS sequence"/>
</dbReference>
<dbReference type="InterPro" id="IPR046670">
    <property type="entry name" value="DUF6540"/>
</dbReference>
<proteinExistence type="predicted"/>
<sequence length="134" mass="14942">MTRELFLVVYHEKKKGPAHWSMFIPHTDGDVKGKIIHAVGSPFTGYQLEIKEYDISKTKKSHEKISLGSIDEGWLPHLNSKAEGVKTPGVSKKPLDPFGGENCQNWLESYVDVLVKDGVVLQSTRDVLISAPKI</sequence>
<dbReference type="EMBL" id="MU251546">
    <property type="protein sequence ID" value="KAG9232490.1"/>
    <property type="molecule type" value="Genomic_DNA"/>
</dbReference>
<dbReference type="AlphaFoldDB" id="A0A9P7YG84"/>
<protein>
    <submittedName>
        <fullName evidence="1">Uncharacterized protein</fullName>
    </submittedName>
</protein>
<keyword evidence="2" id="KW-1185">Reference proteome</keyword>
<evidence type="ECO:0000313" key="1">
    <source>
        <dbReference type="EMBL" id="KAG9232490.1"/>
    </source>
</evidence>
<evidence type="ECO:0000313" key="2">
    <source>
        <dbReference type="Proteomes" id="UP000824998"/>
    </source>
</evidence>
<reference evidence="1" key="1">
    <citation type="journal article" date="2021" name="IMA Fungus">
        <title>Genomic characterization of three marine fungi, including Emericellopsis atlantica sp. nov. with signatures of a generalist lifestyle and marine biomass degradation.</title>
        <authorList>
            <person name="Hagestad O.C."/>
            <person name="Hou L."/>
            <person name="Andersen J.H."/>
            <person name="Hansen E.H."/>
            <person name="Altermark B."/>
            <person name="Li C."/>
            <person name="Kuhnert E."/>
            <person name="Cox R.J."/>
            <person name="Crous P.W."/>
            <person name="Spatafora J.W."/>
            <person name="Lail K."/>
            <person name="Amirebrahimi M."/>
            <person name="Lipzen A."/>
            <person name="Pangilinan J."/>
            <person name="Andreopoulos W."/>
            <person name="Hayes R.D."/>
            <person name="Ng V."/>
            <person name="Grigoriev I.V."/>
            <person name="Jackson S.A."/>
            <person name="Sutton T.D.S."/>
            <person name="Dobson A.D.W."/>
            <person name="Rama T."/>
        </authorList>
    </citation>
    <scope>NUCLEOTIDE SEQUENCE</scope>
    <source>
        <strain evidence="1">TRa018bII</strain>
    </source>
</reference>
<comment type="caution">
    <text evidence="1">The sequence shown here is derived from an EMBL/GenBank/DDBJ whole genome shotgun (WGS) entry which is preliminary data.</text>
</comment>
<accession>A0A9P7YG84</accession>
<dbReference type="OrthoDB" id="2999773at2759"/>
<name>A0A9P7YG84_9HELO</name>
<dbReference type="Pfam" id="PF20174">
    <property type="entry name" value="DUF6540"/>
    <property type="match status" value="1"/>
</dbReference>
<organism evidence="1 2">
    <name type="scientific">Amylocarpus encephaloides</name>
    <dbReference type="NCBI Taxonomy" id="45428"/>
    <lineage>
        <taxon>Eukaryota</taxon>
        <taxon>Fungi</taxon>
        <taxon>Dikarya</taxon>
        <taxon>Ascomycota</taxon>
        <taxon>Pezizomycotina</taxon>
        <taxon>Leotiomycetes</taxon>
        <taxon>Helotiales</taxon>
        <taxon>Helotiales incertae sedis</taxon>
        <taxon>Amylocarpus</taxon>
    </lineage>
</organism>